<dbReference type="Gene3D" id="3.50.50.60">
    <property type="entry name" value="FAD/NAD(P)-binding domain"/>
    <property type="match status" value="1"/>
</dbReference>
<reference evidence="3 4" key="1">
    <citation type="journal article" date="2016" name="Environ. Microbiol.">
        <title>New Methyloceanibacter diversity from North Sea sediments includes methanotroph containing solely the soluble methane monooxygenase.</title>
        <authorList>
            <person name="Vekeman B."/>
            <person name="Kerckhof F.M."/>
            <person name="Cremers G."/>
            <person name="de Vos P."/>
            <person name="Vandamme P."/>
            <person name="Boon N."/>
            <person name="Op den Camp H.J."/>
            <person name="Heylen K."/>
        </authorList>
    </citation>
    <scope>NUCLEOTIDE SEQUENCE [LARGE SCALE GENOMIC DNA]</scope>
    <source>
        <strain evidence="3 4">R-67176</strain>
    </source>
</reference>
<dbReference type="EMBL" id="LPWE01000010">
    <property type="protein sequence ID" value="ODR95486.1"/>
    <property type="molecule type" value="Genomic_DNA"/>
</dbReference>
<accession>A0A1E3VRA1</accession>
<dbReference type="InterPro" id="IPR036188">
    <property type="entry name" value="FAD/NAD-bd_sf"/>
</dbReference>
<dbReference type="InterPro" id="IPR051691">
    <property type="entry name" value="Metab_Enz_Cyan_OpOx_G3PDH"/>
</dbReference>
<dbReference type="AlphaFoldDB" id="A0A1E3VRA1"/>
<dbReference type="PANTHER" id="PTHR42949:SF3">
    <property type="entry name" value="ANAEROBIC GLYCEROL-3-PHOSPHATE DEHYDROGENASE SUBUNIT B"/>
    <property type="match status" value="1"/>
</dbReference>
<evidence type="ECO:0000313" key="4">
    <source>
        <dbReference type="Proteomes" id="UP000094172"/>
    </source>
</evidence>
<comment type="caution">
    <text evidence="3">The sequence shown here is derived from an EMBL/GenBank/DDBJ whole genome shotgun (WGS) entry which is preliminary data.</text>
</comment>
<dbReference type="STRING" id="1774970.AUC70_00660"/>
<dbReference type="Proteomes" id="UP000094172">
    <property type="component" value="Unassembled WGS sequence"/>
</dbReference>
<evidence type="ECO:0008006" key="5">
    <source>
        <dbReference type="Google" id="ProtNLM"/>
    </source>
</evidence>
<dbReference type="GO" id="GO:0016491">
    <property type="term" value="F:oxidoreductase activity"/>
    <property type="evidence" value="ECO:0007669"/>
    <property type="project" value="UniProtKB-KW"/>
</dbReference>
<dbReference type="SUPFAM" id="SSF51905">
    <property type="entry name" value="FAD/NAD(P)-binding domain"/>
    <property type="match status" value="1"/>
</dbReference>
<dbReference type="PRINTS" id="PR00368">
    <property type="entry name" value="FADPNR"/>
</dbReference>
<dbReference type="PANTHER" id="PTHR42949">
    <property type="entry name" value="ANAEROBIC GLYCEROL-3-PHOSPHATE DEHYDROGENASE SUBUNIT B"/>
    <property type="match status" value="1"/>
</dbReference>
<feature type="compositionally biased region" description="Basic and acidic residues" evidence="2">
    <location>
        <begin position="351"/>
        <end position="365"/>
    </location>
</feature>
<feature type="region of interest" description="Disordered" evidence="2">
    <location>
        <begin position="351"/>
        <end position="405"/>
    </location>
</feature>
<evidence type="ECO:0000256" key="2">
    <source>
        <dbReference type="SAM" id="MobiDB-lite"/>
    </source>
</evidence>
<evidence type="ECO:0000313" key="3">
    <source>
        <dbReference type="EMBL" id="ODR95486.1"/>
    </source>
</evidence>
<protein>
    <recommendedName>
        <fullName evidence="5">FAD/NAD(P)-binding domain-containing protein</fullName>
    </recommendedName>
</protein>
<proteinExistence type="predicted"/>
<keyword evidence="4" id="KW-1185">Reference proteome</keyword>
<dbReference type="Pfam" id="PF12831">
    <property type="entry name" value="FAD_oxidored"/>
    <property type="match status" value="1"/>
</dbReference>
<gene>
    <name evidence="3" type="ORF">AUC70_00660</name>
</gene>
<name>A0A1E3VRA1_9HYPH</name>
<sequence>MASPIFGAGFYYKTFMWPASFWEKLYEPMIRRAAGLGYPSKEPDPDTYEKMNAFCDVLVIGAGAAGLSAALAAARAGARVILCDEDFALGGRLLAERGEIDGQSTQDWAQSAIAELESLPNCRILRRTTVFGVYDGGIYAAVERVGDHLRVPEPHTPRQRLWRIVAKQSVLCAGAFERPIVFGDNDRPGVMLAGAVRTYVNRFGVTPGRSAVIFADNHDALRTATDLADAGVAVRAIVDPRPQRSAAAEQVASAAGALYVNGIIDGVSGAHGIKSVRVKDAQGATTAVPCDLLAVSGGWNPALNLTTHLGGKPRGTKPYHASSPVAFPQACASPVRRRANSLCKPVWEAGRRRVPDPQRKADSLPRRPAVPRLPKTVGRPRPSGMSKAEAARRSSIFRTMLPPPT</sequence>
<evidence type="ECO:0000256" key="1">
    <source>
        <dbReference type="ARBA" id="ARBA00023002"/>
    </source>
</evidence>
<organism evidence="3 4">
    <name type="scientific">Methyloceanibacter stevinii</name>
    <dbReference type="NCBI Taxonomy" id="1774970"/>
    <lineage>
        <taxon>Bacteria</taxon>
        <taxon>Pseudomonadati</taxon>
        <taxon>Pseudomonadota</taxon>
        <taxon>Alphaproteobacteria</taxon>
        <taxon>Hyphomicrobiales</taxon>
        <taxon>Hyphomicrobiaceae</taxon>
        <taxon>Methyloceanibacter</taxon>
    </lineage>
</organism>
<keyword evidence="1" id="KW-0560">Oxidoreductase</keyword>
<dbReference type="PRINTS" id="PR00469">
    <property type="entry name" value="PNDRDTASEII"/>
</dbReference>